<dbReference type="Proteomes" id="UP000006565">
    <property type="component" value="Chromosome"/>
</dbReference>
<feature type="transmembrane region" description="Helical" evidence="1">
    <location>
        <begin position="12"/>
        <end position="34"/>
    </location>
</feature>
<keyword evidence="1" id="KW-0472">Membrane</keyword>
<feature type="transmembrane region" description="Helical" evidence="1">
    <location>
        <begin position="157"/>
        <end position="179"/>
    </location>
</feature>
<name>E1RF94_METP4</name>
<reference evidence="2 3" key="1">
    <citation type="journal article" date="2010" name="Stand. Genomic Sci.">
        <title>Complete genome sequence of Methanoplanus petrolearius type strain (SEBR 4847).</title>
        <authorList>
            <person name="Brambilla E."/>
            <person name="Djao O.D."/>
            <person name="Daligault H."/>
            <person name="Lapidus A."/>
            <person name="Lucas S."/>
            <person name="Hammon N."/>
            <person name="Nolan M."/>
            <person name="Tice H."/>
            <person name="Cheng J.F."/>
            <person name="Han C."/>
            <person name="Tapia R."/>
            <person name="Goodwin L."/>
            <person name="Pitluck S."/>
            <person name="Liolios K."/>
            <person name="Ivanova N."/>
            <person name="Mavromatis K."/>
            <person name="Mikhailova N."/>
            <person name="Pati A."/>
            <person name="Chen A."/>
            <person name="Palaniappan K."/>
            <person name="Land M."/>
            <person name="Hauser L."/>
            <person name="Chang Y.J."/>
            <person name="Jeffries C.D."/>
            <person name="Rohde M."/>
            <person name="Spring S."/>
            <person name="Sikorski J."/>
            <person name="Goker M."/>
            <person name="Woyke T."/>
            <person name="Bristow J."/>
            <person name="Eisen J.A."/>
            <person name="Markowitz V."/>
            <person name="Hugenholtz P."/>
            <person name="Kyrpides N.C."/>
            <person name="Klenk H.P."/>
        </authorList>
    </citation>
    <scope>NUCLEOTIDE SEQUENCE [LARGE SCALE GENOMIC DNA]</scope>
    <source>
        <strain evidence="3">DSM 11571 / OCM 486 / SEBR 4847</strain>
    </source>
</reference>
<organism evidence="2 3">
    <name type="scientific">Methanolacinia petrolearia (strain DSM 11571 / OCM 486 / SEBR 4847)</name>
    <name type="common">Methanoplanus petrolearius</name>
    <dbReference type="NCBI Taxonomy" id="679926"/>
    <lineage>
        <taxon>Archaea</taxon>
        <taxon>Methanobacteriati</taxon>
        <taxon>Methanobacteriota</taxon>
        <taxon>Stenosarchaea group</taxon>
        <taxon>Methanomicrobia</taxon>
        <taxon>Methanomicrobiales</taxon>
        <taxon>Methanomicrobiaceae</taxon>
        <taxon>Methanolacinia</taxon>
    </lineage>
</organism>
<evidence type="ECO:0000313" key="3">
    <source>
        <dbReference type="Proteomes" id="UP000006565"/>
    </source>
</evidence>
<dbReference type="HOGENOM" id="CLU_1393595_0_0_2"/>
<dbReference type="EMBL" id="CP002117">
    <property type="protein sequence ID" value="ADN35042.1"/>
    <property type="molecule type" value="Genomic_DNA"/>
</dbReference>
<evidence type="ECO:0000256" key="1">
    <source>
        <dbReference type="SAM" id="Phobius"/>
    </source>
</evidence>
<keyword evidence="1" id="KW-1133">Transmembrane helix</keyword>
<gene>
    <name evidence="2" type="ordered locus">Mpet_0264</name>
</gene>
<dbReference type="AlphaFoldDB" id="E1RF94"/>
<sequence precursor="true">MPPLHYFKEKPILLYGFIASLIYLVFGLVLFAVTENLLKYGNSGNSLSLYISSMFFLMSITASVLAAYRASRDPDGEVLSKKTKVIYGVLAALIVSLFPVLVYAALDLIMHNFLFSSLLDLQLYMTPLPAAVIGGLVGYFIEGTYSCFGDKGGIKKYIMIVSALLLLELALFLIIIFGATGMNLVPSDPGRNMKP</sequence>
<accession>E1RF94</accession>
<keyword evidence="3" id="KW-1185">Reference proteome</keyword>
<protein>
    <submittedName>
        <fullName evidence="2">Uncharacterized protein</fullName>
    </submittedName>
</protein>
<feature type="transmembrane region" description="Helical" evidence="1">
    <location>
        <begin position="85"/>
        <end position="106"/>
    </location>
</feature>
<proteinExistence type="predicted"/>
<dbReference type="KEGG" id="mpi:Mpet_0264"/>
<evidence type="ECO:0000313" key="2">
    <source>
        <dbReference type="EMBL" id="ADN35042.1"/>
    </source>
</evidence>
<feature type="transmembrane region" description="Helical" evidence="1">
    <location>
        <begin position="46"/>
        <end position="65"/>
    </location>
</feature>
<feature type="transmembrane region" description="Helical" evidence="1">
    <location>
        <begin position="126"/>
        <end position="145"/>
    </location>
</feature>
<keyword evidence="1" id="KW-0812">Transmembrane</keyword>